<dbReference type="InterPro" id="IPR003423">
    <property type="entry name" value="OMP_efflux"/>
</dbReference>
<gene>
    <name evidence="10" type="ORF">RBB81_06810</name>
</gene>
<comment type="similarity">
    <text evidence="2">Belongs to the outer membrane factor (OMF) (TC 1.B.17) family.</text>
</comment>
<keyword evidence="6" id="KW-0472">Membrane</keyword>
<reference evidence="10" key="2">
    <citation type="journal article" date="2024" name="Environ. Microbiol.">
        <title>Genome analysis and description of Tunturibacter gen. nov. expands the diversity of Terriglobia in tundra soils.</title>
        <authorList>
            <person name="Messyasz A."/>
            <person name="Mannisto M.K."/>
            <person name="Kerkhof L.J."/>
            <person name="Haggblom M.M."/>
        </authorList>
    </citation>
    <scope>NUCLEOTIDE SEQUENCE</scope>
    <source>
        <strain evidence="10">M8UP39</strain>
    </source>
</reference>
<organism evidence="10">
    <name type="scientific">Tunturiibacter gelidiferens</name>
    <dbReference type="NCBI Taxonomy" id="3069689"/>
    <lineage>
        <taxon>Bacteria</taxon>
        <taxon>Pseudomonadati</taxon>
        <taxon>Acidobacteriota</taxon>
        <taxon>Terriglobia</taxon>
        <taxon>Terriglobales</taxon>
        <taxon>Acidobacteriaceae</taxon>
        <taxon>Tunturiibacter</taxon>
    </lineage>
</organism>
<proteinExistence type="inferred from homology"/>
<accession>A0AAU7Z459</accession>
<feature type="chain" id="PRO_5043549169" evidence="9">
    <location>
        <begin position="34"/>
        <end position="499"/>
    </location>
</feature>
<evidence type="ECO:0000256" key="1">
    <source>
        <dbReference type="ARBA" id="ARBA00004442"/>
    </source>
</evidence>
<keyword evidence="9" id="KW-0732">Signal</keyword>
<dbReference type="EMBL" id="CP132938">
    <property type="protein sequence ID" value="XCB23627.1"/>
    <property type="molecule type" value="Genomic_DNA"/>
</dbReference>
<dbReference type="PANTHER" id="PTHR30026:SF20">
    <property type="entry name" value="OUTER MEMBRANE PROTEIN TOLC"/>
    <property type="match status" value="1"/>
</dbReference>
<evidence type="ECO:0000256" key="5">
    <source>
        <dbReference type="ARBA" id="ARBA00022692"/>
    </source>
</evidence>
<dbReference type="GO" id="GO:0015288">
    <property type="term" value="F:porin activity"/>
    <property type="evidence" value="ECO:0007669"/>
    <property type="project" value="TreeGrafter"/>
</dbReference>
<feature type="signal peptide" evidence="9">
    <location>
        <begin position="1"/>
        <end position="33"/>
    </location>
</feature>
<dbReference type="AlphaFoldDB" id="A0AAU7Z459"/>
<dbReference type="SUPFAM" id="SSF56954">
    <property type="entry name" value="Outer membrane efflux proteins (OEP)"/>
    <property type="match status" value="1"/>
</dbReference>
<dbReference type="RefSeq" id="WP_353073165.1">
    <property type="nucleotide sequence ID" value="NZ_CP132938.1"/>
</dbReference>
<name>A0AAU7Z459_9BACT</name>
<keyword evidence="5" id="KW-0812">Transmembrane</keyword>
<keyword evidence="8" id="KW-0175">Coiled coil</keyword>
<evidence type="ECO:0000256" key="3">
    <source>
        <dbReference type="ARBA" id="ARBA00022448"/>
    </source>
</evidence>
<keyword evidence="3" id="KW-0813">Transport</keyword>
<evidence type="ECO:0000256" key="6">
    <source>
        <dbReference type="ARBA" id="ARBA00023136"/>
    </source>
</evidence>
<dbReference type="PANTHER" id="PTHR30026">
    <property type="entry name" value="OUTER MEMBRANE PROTEIN TOLC"/>
    <property type="match status" value="1"/>
</dbReference>
<dbReference type="GO" id="GO:1990281">
    <property type="term" value="C:efflux pump complex"/>
    <property type="evidence" value="ECO:0007669"/>
    <property type="project" value="TreeGrafter"/>
</dbReference>
<sequence length="499" mass="53697">MKALTEISREAKVRSRAVVWPLALALCVPMAGAQTQSAQIQGTQVQSADLPSAPMPNLVKLPGGVVVEQATPGALALSLDDAIARGEKRNLQMLLVIQNERVVRGEVLTAENSLLPSLTAKGQIEAQEINLAAQGFKGQSLAGLGLPPGAFSEIVKVNTAEAQMSLNQQLFNVPAYYLYRSAQQAAKVANLTTLNELGGVTLAVGSQYLLALADASQIANAQALEKADEVAYQQAKASHEAGVGTNLDELRARVQLQTQQQALINDENAFAKDKIALNRLIGLPADQEITLTDTAPYAEFAQLPLEDAKKLAYERRKDLLSLQAQLEVAAKARKAVRAERLPVVSFDGYYGVLGEIGSLYHGVFTATGKVSVPVFQEGQLRGEREVAEAQVTGLKQQIDSLRVTIEQQIRAAMLDVQSSNDLVKVARSNVDLATQELQDASDRFSAGVDDNLPVVQAQATLAAAQSRLVDTLYQYNQSKLQLARNTGVVETQYKVYLGR</sequence>
<dbReference type="GO" id="GO:0009279">
    <property type="term" value="C:cell outer membrane"/>
    <property type="evidence" value="ECO:0007669"/>
    <property type="project" value="UniProtKB-SubCell"/>
</dbReference>
<comment type="subcellular location">
    <subcellularLocation>
        <location evidence="1">Cell outer membrane</location>
    </subcellularLocation>
</comment>
<feature type="coiled-coil region" evidence="8">
    <location>
        <begin position="384"/>
        <end position="443"/>
    </location>
</feature>
<evidence type="ECO:0000256" key="8">
    <source>
        <dbReference type="SAM" id="Coils"/>
    </source>
</evidence>
<evidence type="ECO:0000313" key="10">
    <source>
        <dbReference type="EMBL" id="XCB23627.1"/>
    </source>
</evidence>
<dbReference type="Pfam" id="PF02321">
    <property type="entry name" value="OEP"/>
    <property type="match status" value="2"/>
</dbReference>
<evidence type="ECO:0000256" key="2">
    <source>
        <dbReference type="ARBA" id="ARBA00007613"/>
    </source>
</evidence>
<dbReference type="InterPro" id="IPR051906">
    <property type="entry name" value="TolC-like"/>
</dbReference>
<keyword evidence="7" id="KW-0998">Cell outer membrane</keyword>
<evidence type="ECO:0000256" key="4">
    <source>
        <dbReference type="ARBA" id="ARBA00022452"/>
    </source>
</evidence>
<dbReference type="Gene3D" id="1.20.1600.10">
    <property type="entry name" value="Outer membrane efflux proteins (OEP)"/>
    <property type="match status" value="1"/>
</dbReference>
<keyword evidence="4" id="KW-1134">Transmembrane beta strand</keyword>
<protein>
    <submittedName>
        <fullName evidence="10">TolC family protein</fullName>
    </submittedName>
</protein>
<reference evidence="10" key="1">
    <citation type="submission" date="2023-08" db="EMBL/GenBank/DDBJ databases">
        <authorList>
            <person name="Messyasz A."/>
            <person name="Mannisto M.K."/>
            <person name="Kerkhof L.J."/>
            <person name="Haggblom M."/>
        </authorList>
    </citation>
    <scope>NUCLEOTIDE SEQUENCE</scope>
    <source>
        <strain evidence="10">M8UP39</strain>
    </source>
</reference>
<dbReference type="GO" id="GO:0015562">
    <property type="term" value="F:efflux transmembrane transporter activity"/>
    <property type="evidence" value="ECO:0007669"/>
    <property type="project" value="InterPro"/>
</dbReference>
<evidence type="ECO:0000256" key="7">
    <source>
        <dbReference type="ARBA" id="ARBA00023237"/>
    </source>
</evidence>
<dbReference type="KEGG" id="tgi:RBB81_06810"/>
<evidence type="ECO:0000256" key="9">
    <source>
        <dbReference type="SAM" id="SignalP"/>
    </source>
</evidence>